<evidence type="ECO:0000256" key="9">
    <source>
        <dbReference type="SAM" id="Phobius"/>
    </source>
</evidence>
<protein>
    <recommendedName>
        <fullName evidence="12">Golgin-84</fullName>
    </recommendedName>
</protein>
<evidence type="ECO:0000256" key="1">
    <source>
        <dbReference type="ARBA" id="ARBA00004194"/>
    </source>
</evidence>
<dbReference type="Proteomes" id="UP000243579">
    <property type="component" value="Unassembled WGS sequence"/>
</dbReference>
<keyword evidence="4" id="KW-0333">Golgi apparatus</keyword>
<comment type="caution">
    <text evidence="10">The sequence shown here is derived from an EMBL/GenBank/DDBJ whole genome shotgun (WGS) entry which is preliminary data.</text>
</comment>
<feature type="compositionally biased region" description="Low complexity" evidence="8">
    <location>
        <begin position="129"/>
        <end position="141"/>
    </location>
</feature>
<feature type="transmembrane region" description="Helical" evidence="9">
    <location>
        <begin position="535"/>
        <end position="554"/>
    </location>
</feature>
<feature type="coiled-coil region" evidence="7">
    <location>
        <begin position="447"/>
        <end position="481"/>
    </location>
</feature>
<evidence type="ECO:0000256" key="7">
    <source>
        <dbReference type="SAM" id="Coils"/>
    </source>
</evidence>
<reference evidence="10 11" key="1">
    <citation type="journal article" date="2014" name="Genome Biol. Evol.">
        <title>The secreted proteins of Achlya hypogyna and Thraustotheca clavata identify the ancestral oomycete secretome and reveal gene acquisitions by horizontal gene transfer.</title>
        <authorList>
            <person name="Misner I."/>
            <person name="Blouin N."/>
            <person name="Leonard G."/>
            <person name="Richards T.A."/>
            <person name="Lane C.E."/>
        </authorList>
    </citation>
    <scope>NUCLEOTIDE SEQUENCE [LARGE SCALE GENOMIC DNA]</scope>
    <source>
        <strain evidence="10 11">ATCC 48635</strain>
    </source>
</reference>
<sequence>MSTWLTNSLQRAGELLESVDQKAAVKLKPIADDRSRKTRLDGCTSAVHEDLTCFFVALDAKRHDLLSEDIYAKNLDPNTDYPTTVGSSFQPPPAVISPPLIDIPESDTYSEWSEVENESNSGLIMEEMPLSSSSSRSLAPLQSPPNRAPDLSKADATRLRKENAKLKADLTTCERQLATSQERLHVCEEELEALDKECVAKIQSLENDIARIKLDKAADEDSFRTALALKDAHAQSLQAELDKSRTAITAMHVDLEAARRALAEIRNNKDQAWTQAASGEARVHERLLSAQTELQEALAVAAALKREHADTKQSMFARQCQLEATNAELTQAVAALERQLQDKATDTALPPRHVSALQSELQQATQALTAAKKQVHEETRKAATHAQEVATFRRELAALQGELLAKDRGHAEALDALRAKLEAAKPAPAPRRPSFEDDGDAVHKSQLQAMTRRLLEKQEQLDGLRTRFASLEVRYNDLRAQRDAKVEDADMGRKRALPLYQTHRRNNGVMNAVGAIDRQLFIVGRFLRAYPAARVAAVGYLALLHVWVFVVLSFHTSHLTEELGHHHKATPSD</sequence>
<dbReference type="PANTHER" id="PTHR13815">
    <property type="entry name" value="GOLGIN-84"/>
    <property type="match status" value="1"/>
</dbReference>
<evidence type="ECO:0008006" key="12">
    <source>
        <dbReference type="Google" id="ProtNLM"/>
    </source>
</evidence>
<dbReference type="Pfam" id="PF09787">
    <property type="entry name" value="Golgin_A5"/>
    <property type="match status" value="1"/>
</dbReference>
<keyword evidence="5 7" id="KW-0175">Coiled coil</keyword>
<evidence type="ECO:0000256" key="5">
    <source>
        <dbReference type="ARBA" id="ARBA00023054"/>
    </source>
</evidence>
<keyword evidence="2 9" id="KW-0812">Transmembrane</keyword>
<dbReference type="EMBL" id="JNBR01001836">
    <property type="protein sequence ID" value="OQR84763.1"/>
    <property type="molecule type" value="Genomic_DNA"/>
</dbReference>
<evidence type="ECO:0000313" key="11">
    <source>
        <dbReference type="Proteomes" id="UP000243579"/>
    </source>
</evidence>
<dbReference type="GO" id="GO:0007030">
    <property type="term" value="P:Golgi organization"/>
    <property type="evidence" value="ECO:0007669"/>
    <property type="project" value="InterPro"/>
</dbReference>
<feature type="region of interest" description="Disordered" evidence="8">
    <location>
        <begin position="128"/>
        <end position="155"/>
    </location>
</feature>
<evidence type="ECO:0000256" key="4">
    <source>
        <dbReference type="ARBA" id="ARBA00023034"/>
    </source>
</evidence>
<dbReference type="GO" id="GO:0031985">
    <property type="term" value="C:Golgi cisterna"/>
    <property type="evidence" value="ECO:0007669"/>
    <property type="project" value="TreeGrafter"/>
</dbReference>
<evidence type="ECO:0000313" key="10">
    <source>
        <dbReference type="EMBL" id="OQR84763.1"/>
    </source>
</evidence>
<proteinExistence type="predicted"/>
<dbReference type="GO" id="GO:0000139">
    <property type="term" value="C:Golgi membrane"/>
    <property type="evidence" value="ECO:0007669"/>
    <property type="project" value="UniProtKB-SubCell"/>
</dbReference>
<keyword evidence="11" id="KW-1185">Reference proteome</keyword>
<name>A0A1V9YGA1_ACHHY</name>
<comment type="subcellular location">
    <subcellularLocation>
        <location evidence="1">Golgi apparatus membrane</location>
        <topology evidence="1">Single-pass membrane protein</topology>
    </subcellularLocation>
</comment>
<keyword evidence="3 9" id="KW-1133">Transmembrane helix</keyword>
<dbReference type="OrthoDB" id="248903at2759"/>
<evidence type="ECO:0000256" key="3">
    <source>
        <dbReference type="ARBA" id="ARBA00022989"/>
    </source>
</evidence>
<dbReference type="PANTHER" id="PTHR13815:SF7">
    <property type="entry name" value="GOLGIN SUBFAMILY A MEMBER 5"/>
    <property type="match status" value="1"/>
</dbReference>
<keyword evidence="6 9" id="KW-0472">Membrane</keyword>
<evidence type="ECO:0000256" key="8">
    <source>
        <dbReference type="SAM" id="MobiDB-lite"/>
    </source>
</evidence>
<dbReference type="InterPro" id="IPR019177">
    <property type="entry name" value="Golgin_subfamily_A_member_5"/>
</dbReference>
<accession>A0A1V9YGA1</accession>
<feature type="coiled-coil region" evidence="7">
    <location>
        <begin position="287"/>
        <end position="381"/>
    </location>
</feature>
<dbReference type="GO" id="GO:0000301">
    <property type="term" value="P:retrograde transport, vesicle recycling within Golgi"/>
    <property type="evidence" value="ECO:0007669"/>
    <property type="project" value="TreeGrafter"/>
</dbReference>
<dbReference type="STRING" id="1202772.A0A1V9YGA1"/>
<organism evidence="10 11">
    <name type="scientific">Achlya hypogyna</name>
    <name type="common">Oomycete</name>
    <name type="synonym">Protoachlya hypogyna</name>
    <dbReference type="NCBI Taxonomy" id="1202772"/>
    <lineage>
        <taxon>Eukaryota</taxon>
        <taxon>Sar</taxon>
        <taxon>Stramenopiles</taxon>
        <taxon>Oomycota</taxon>
        <taxon>Saprolegniomycetes</taxon>
        <taxon>Saprolegniales</taxon>
        <taxon>Achlyaceae</taxon>
        <taxon>Achlya</taxon>
    </lineage>
</organism>
<gene>
    <name evidence="10" type="ORF">ACHHYP_12972</name>
</gene>
<evidence type="ECO:0000256" key="6">
    <source>
        <dbReference type="ARBA" id="ARBA00023136"/>
    </source>
</evidence>
<dbReference type="AlphaFoldDB" id="A0A1V9YGA1"/>
<evidence type="ECO:0000256" key="2">
    <source>
        <dbReference type="ARBA" id="ARBA00022692"/>
    </source>
</evidence>
<feature type="coiled-coil region" evidence="7">
    <location>
        <begin position="156"/>
        <end position="222"/>
    </location>
</feature>